<keyword evidence="5 13" id="KW-0436">Ligase</keyword>
<dbReference type="Proteomes" id="UP000030598">
    <property type="component" value="Unassembled WGS sequence"/>
</dbReference>
<evidence type="ECO:0000313" key="17">
    <source>
        <dbReference type="Proteomes" id="UP000030598"/>
    </source>
</evidence>
<dbReference type="InterPro" id="IPR004365">
    <property type="entry name" value="NA-bd_OB_tRNA"/>
</dbReference>
<dbReference type="EMBL" id="JNAH01000008">
    <property type="protein sequence ID" value="KGF85681.1"/>
    <property type="molecule type" value="Genomic_DNA"/>
</dbReference>
<dbReference type="FunFam" id="2.40.50.140:FF:000024">
    <property type="entry name" value="Lysine--tRNA ligase"/>
    <property type="match status" value="1"/>
</dbReference>
<comment type="similarity">
    <text evidence="2 13">Belongs to the class-II aminoacyl-tRNA synthetase family.</text>
</comment>
<dbReference type="Pfam" id="PF01336">
    <property type="entry name" value="tRNA_anti-codon"/>
    <property type="match status" value="1"/>
</dbReference>
<dbReference type="InterPro" id="IPR004364">
    <property type="entry name" value="Aa-tRNA-synt_II"/>
</dbReference>
<dbReference type="InterPro" id="IPR002313">
    <property type="entry name" value="Lys-tRNA-ligase_II"/>
</dbReference>
<feature type="binding site" evidence="13">
    <location>
        <position position="415"/>
    </location>
    <ligand>
        <name>Mg(2+)</name>
        <dbReference type="ChEBI" id="CHEBI:18420"/>
        <label>1</label>
    </ligand>
</feature>
<evidence type="ECO:0000256" key="2">
    <source>
        <dbReference type="ARBA" id="ARBA00008226"/>
    </source>
</evidence>
<dbReference type="GO" id="GO:0000049">
    <property type="term" value="F:tRNA binding"/>
    <property type="evidence" value="ECO:0007669"/>
    <property type="project" value="TreeGrafter"/>
</dbReference>
<dbReference type="GO" id="GO:0004824">
    <property type="term" value="F:lysine-tRNA ligase activity"/>
    <property type="evidence" value="ECO:0007669"/>
    <property type="project" value="UniProtKB-UniRule"/>
</dbReference>
<keyword evidence="6 13" id="KW-0479">Metal-binding</keyword>
<feature type="domain" description="Aminoacyl-transfer RNA synthetases class-II family profile" evidence="15">
    <location>
        <begin position="184"/>
        <end position="496"/>
    </location>
</feature>
<comment type="caution">
    <text evidence="16">The sequence shown here is derived from an EMBL/GenBank/DDBJ whole genome shotgun (WGS) entry which is preliminary data.</text>
</comment>
<evidence type="ECO:0000256" key="14">
    <source>
        <dbReference type="RuleBase" id="RU000336"/>
    </source>
</evidence>
<evidence type="ECO:0000256" key="11">
    <source>
        <dbReference type="ARBA" id="ARBA00023146"/>
    </source>
</evidence>
<dbReference type="GO" id="GO:0006430">
    <property type="term" value="P:lysyl-tRNA aminoacylation"/>
    <property type="evidence" value="ECO:0007669"/>
    <property type="project" value="UniProtKB-UniRule"/>
</dbReference>
<gene>
    <name evidence="13" type="primary">lysS</name>
    <name evidence="16" type="ORF">EU91_1784</name>
</gene>
<dbReference type="SUPFAM" id="SSF50249">
    <property type="entry name" value="Nucleic acid-binding proteins"/>
    <property type="match status" value="1"/>
</dbReference>
<dbReference type="InterPro" id="IPR045864">
    <property type="entry name" value="aa-tRNA-synth_II/BPL/LPL"/>
</dbReference>
<evidence type="ECO:0000256" key="13">
    <source>
        <dbReference type="HAMAP-Rule" id="MF_00252"/>
    </source>
</evidence>
<dbReference type="PRINTS" id="PR00982">
    <property type="entry name" value="TRNASYNTHLYS"/>
</dbReference>
<feature type="binding site" evidence="13">
    <location>
        <position position="408"/>
    </location>
    <ligand>
        <name>Mg(2+)</name>
        <dbReference type="ChEBI" id="CHEBI:18420"/>
        <label>1</label>
    </ligand>
</feature>
<proteinExistence type="inferred from homology"/>
<dbReference type="InterPro" id="IPR012340">
    <property type="entry name" value="NA-bd_OB-fold"/>
</dbReference>
<evidence type="ECO:0000256" key="12">
    <source>
        <dbReference type="ARBA" id="ARBA00048573"/>
    </source>
</evidence>
<sequence length="512" mass="58885">MSEIREARLQKADSLVRKGFSSYAESFKISHTTKFLSQKFDYLENGQEEDYSISIAGRVMSKRVMGKIAFFTISDQEGQIQLYLDQRIINLDLEHKKLLSFEDLKEIVDIGDWIGVYGTIKKTNKGELSIKVEKWEMLSKSLQPLPDKWHGLTDIEKRYRQRYLDLIVNPHSKNVFKTRAKCISFIRKWLDNRNFLEIETPILQSEAGGADARPFITHHNTLDIPLYLRIATELHLKRMVVGGFEKVYELGRIFRNEGISTRHNPEFTSVEIYEAYSDYIDMMNLTEELIKDILADACGSLIINYQNKEIDFSKPWTRISMKAIVKKYTGIDFDSFSGDFLAAKQAVKNINVDCSNKVNTMGRLLNEVFEQKVESKLIEPTFVIDYPVEISPLARPHHDNKEIVQRFELFIVGRELANAFSELIDPVDQRERMQLQQSLRDEGDLEAHCIDEDFLNALEIGMPPTGGLGIGIDRLIMLITNSASIRDVIPFPLLKPEITSKKSEKSPSNEVK</sequence>
<organism evidence="16 17">
    <name type="scientific">Prochlorococcus marinus str. GP2</name>
    <dbReference type="NCBI Taxonomy" id="59925"/>
    <lineage>
        <taxon>Bacteria</taxon>
        <taxon>Bacillati</taxon>
        <taxon>Cyanobacteriota</taxon>
        <taxon>Cyanophyceae</taxon>
        <taxon>Synechococcales</taxon>
        <taxon>Prochlorococcaceae</taxon>
        <taxon>Prochlorococcus</taxon>
    </lineage>
</organism>
<dbReference type="CDD" id="cd00775">
    <property type="entry name" value="LysRS_core"/>
    <property type="match status" value="1"/>
</dbReference>
<evidence type="ECO:0000256" key="4">
    <source>
        <dbReference type="ARBA" id="ARBA00022490"/>
    </source>
</evidence>
<dbReference type="InterPro" id="IPR006195">
    <property type="entry name" value="aa-tRNA-synth_II"/>
</dbReference>
<comment type="cofactor">
    <cofactor evidence="13 14">
        <name>Mg(2+)</name>
        <dbReference type="ChEBI" id="CHEBI:18420"/>
    </cofactor>
    <text evidence="13 14">Binds 3 Mg(2+) ions per subunit.</text>
</comment>
<keyword evidence="11 13" id="KW-0030">Aminoacyl-tRNA synthetase</keyword>
<evidence type="ECO:0000256" key="5">
    <source>
        <dbReference type="ARBA" id="ARBA00022598"/>
    </source>
</evidence>
<keyword evidence="8 13" id="KW-0067">ATP-binding</keyword>
<comment type="subunit">
    <text evidence="3 13">Homodimer.</text>
</comment>
<dbReference type="InterPro" id="IPR044136">
    <property type="entry name" value="Lys-tRNA-ligase_II_N"/>
</dbReference>
<dbReference type="eggNOG" id="COG1190">
    <property type="taxonomic scope" value="Bacteria"/>
</dbReference>
<accession>A0A0A1ZAW9</accession>
<dbReference type="NCBIfam" id="TIGR00499">
    <property type="entry name" value="lysS_bact"/>
    <property type="match status" value="1"/>
</dbReference>
<dbReference type="STRING" id="59925.EU91_1784"/>
<dbReference type="AlphaFoldDB" id="A0A0A1ZAW9"/>
<reference evidence="17" key="1">
    <citation type="journal article" date="2014" name="Sci. Data">
        <title>Genomes of diverse isolates of the marine cyanobacterium Prochlorococcus.</title>
        <authorList>
            <person name="Biller S."/>
            <person name="Berube P."/>
            <person name="Thompson J."/>
            <person name="Kelly L."/>
            <person name="Roggensack S."/>
            <person name="Awad L."/>
            <person name="Roache-Johnson K."/>
            <person name="Ding H."/>
            <person name="Giovannoni S.J."/>
            <person name="Moore L.R."/>
            <person name="Chisholm S.W."/>
        </authorList>
    </citation>
    <scope>NUCLEOTIDE SEQUENCE [LARGE SCALE GENOMIC DNA]</scope>
    <source>
        <strain evidence="17">GP2</strain>
    </source>
</reference>
<dbReference type="PROSITE" id="PS50862">
    <property type="entry name" value="AA_TRNA_LIGASE_II"/>
    <property type="match status" value="1"/>
</dbReference>
<evidence type="ECO:0000313" key="16">
    <source>
        <dbReference type="EMBL" id="KGF85681.1"/>
    </source>
</evidence>
<dbReference type="PIRSF" id="PIRSF039101">
    <property type="entry name" value="LysRS2"/>
    <property type="match status" value="1"/>
</dbReference>
<dbReference type="HAMAP" id="MF_00252">
    <property type="entry name" value="Lys_tRNA_synth_class2"/>
    <property type="match status" value="1"/>
</dbReference>
<evidence type="ECO:0000256" key="8">
    <source>
        <dbReference type="ARBA" id="ARBA00022840"/>
    </source>
</evidence>
<dbReference type="InterPro" id="IPR018149">
    <property type="entry name" value="Lys-tRNA-synth_II_C"/>
</dbReference>
<evidence type="ECO:0000259" key="15">
    <source>
        <dbReference type="PROSITE" id="PS50862"/>
    </source>
</evidence>
<comment type="subcellular location">
    <subcellularLocation>
        <location evidence="1 13">Cytoplasm</location>
    </subcellularLocation>
</comment>
<dbReference type="CDD" id="cd04322">
    <property type="entry name" value="LysRS_N"/>
    <property type="match status" value="1"/>
</dbReference>
<keyword evidence="10 13" id="KW-0648">Protein biosynthesis</keyword>
<dbReference type="OrthoDB" id="9802326at2"/>
<dbReference type="RefSeq" id="WP_032525129.1">
    <property type="nucleotide sequence ID" value="NZ_CP138934.1"/>
</dbReference>
<keyword evidence="4 13" id="KW-0963">Cytoplasm</keyword>
<evidence type="ECO:0000256" key="3">
    <source>
        <dbReference type="ARBA" id="ARBA00011738"/>
    </source>
</evidence>
<evidence type="ECO:0000256" key="9">
    <source>
        <dbReference type="ARBA" id="ARBA00022842"/>
    </source>
</evidence>
<evidence type="ECO:0000256" key="10">
    <source>
        <dbReference type="ARBA" id="ARBA00022917"/>
    </source>
</evidence>
<dbReference type="NCBIfam" id="NF001756">
    <property type="entry name" value="PRK00484.1"/>
    <property type="match status" value="1"/>
</dbReference>
<dbReference type="Gene3D" id="3.30.930.10">
    <property type="entry name" value="Bira Bifunctional Protein, Domain 2"/>
    <property type="match status" value="1"/>
</dbReference>
<dbReference type="Gene3D" id="2.40.50.140">
    <property type="entry name" value="Nucleic acid-binding proteins"/>
    <property type="match status" value="1"/>
</dbReference>
<dbReference type="GO" id="GO:0005829">
    <property type="term" value="C:cytosol"/>
    <property type="evidence" value="ECO:0007669"/>
    <property type="project" value="TreeGrafter"/>
</dbReference>
<evidence type="ECO:0000256" key="6">
    <source>
        <dbReference type="ARBA" id="ARBA00022723"/>
    </source>
</evidence>
<comment type="catalytic activity">
    <reaction evidence="12 13 14">
        <text>tRNA(Lys) + L-lysine + ATP = L-lysyl-tRNA(Lys) + AMP + diphosphate</text>
        <dbReference type="Rhea" id="RHEA:20792"/>
        <dbReference type="Rhea" id="RHEA-COMP:9696"/>
        <dbReference type="Rhea" id="RHEA-COMP:9697"/>
        <dbReference type="ChEBI" id="CHEBI:30616"/>
        <dbReference type="ChEBI" id="CHEBI:32551"/>
        <dbReference type="ChEBI" id="CHEBI:33019"/>
        <dbReference type="ChEBI" id="CHEBI:78442"/>
        <dbReference type="ChEBI" id="CHEBI:78529"/>
        <dbReference type="ChEBI" id="CHEBI:456215"/>
        <dbReference type="EC" id="6.1.1.6"/>
    </reaction>
</comment>
<dbReference type="EC" id="6.1.1.6" evidence="13"/>
<dbReference type="PANTHER" id="PTHR42918">
    <property type="entry name" value="LYSYL-TRNA SYNTHETASE"/>
    <property type="match status" value="1"/>
</dbReference>
<evidence type="ECO:0000256" key="1">
    <source>
        <dbReference type="ARBA" id="ARBA00004496"/>
    </source>
</evidence>
<keyword evidence="7 13" id="KW-0547">Nucleotide-binding</keyword>
<dbReference type="GO" id="GO:0005524">
    <property type="term" value="F:ATP binding"/>
    <property type="evidence" value="ECO:0007669"/>
    <property type="project" value="UniProtKB-UniRule"/>
</dbReference>
<dbReference type="FunFam" id="3.30.930.10:FF:000238">
    <property type="entry name" value="Lysine--tRNA ligase"/>
    <property type="match status" value="1"/>
</dbReference>
<dbReference type="InterPro" id="IPR034762">
    <property type="entry name" value="Lys-tRNA-ligase_II_bac/euk"/>
</dbReference>
<protein>
    <recommendedName>
        <fullName evidence="13">Lysine--tRNA ligase</fullName>
        <ecNumber evidence="13">6.1.1.6</ecNumber>
    </recommendedName>
    <alternativeName>
        <fullName evidence="13">Lysyl-tRNA synthetase</fullName>
        <shortName evidence="13">LysRS</shortName>
    </alternativeName>
</protein>
<keyword evidence="9 13" id="KW-0460">Magnesium</keyword>
<name>A0A0A1ZAW9_PROMR</name>
<dbReference type="Pfam" id="PF00152">
    <property type="entry name" value="tRNA-synt_2"/>
    <property type="match status" value="1"/>
</dbReference>
<dbReference type="PANTHER" id="PTHR42918:SF15">
    <property type="entry name" value="LYSINE--TRNA LIGASE, CHLOROPLASTIC_MITOCHONDRIAL"/>
    <property type="match status" value="1"/>
</dbReference>
<dbReference type="GO" id="GO:0000287">
    <property type="term" value="F:magnesium ion binding"/>
    <property type="evidence" value="ECO:0007669"/>
    <property type="project" value="UniProtKB-UniRule"/>
</dbReference>
<evidence type="ECO:0000256" key="7">
    <source>
        <dbReference type="ARBA" id="ARBA00022741"/>
    </source>
</evidence>
<feature type="binding site" evidence="13">
    <location>
        <position position="415"/>
    </location>
    <ligand>
        <name>Mg(2+)</name>
        <dbReference type="ChEBI" id="CHEBI:18420"/>
        <label>2</label>
    </ligand>
</feature>
<dbReference type="SUPFAM" id="SSF55681">
    <property type="entry name" value="Class II aaRS and biotin synthetases"/>
    <property type="match status" value="1"/>
</dbReference>